<evidence type="ECO:0000256" key="1">
    <source>
        <dbReference type="SAM" id="Phobius"/>
    </source>
</evidence>
<keyword evidence="1" id="KW-0812">Transmembrane</keyword>
<protein>
    <submittedName>
        <fullName evidence="2">Uncharacterized protein</fullName>
    </submittedName>
</protein>
<sequence length="133" mass="14254">MNQSDILLGLQSDPFVTSVLIGVVWPVIQAALDRPYWTRERRVWLTIAVAVVVTAGVWISGSYPATWKLIVSQATVFLGVAWTVFQILSRIRIGGVSIIDWAGALTPGGETIADIKGETDGRSQEDSGAVGTA</sequence>
<evidence type="ECO:0000313" key="2">
    <source>
        <dbReference type="EMBL" id="DAD75195.1"/>
    </source>
</evidence>
<organism evidence="2">
    <name type="scientific">Siphoviridae sp. ctvGX2</name>
    <dbReference type="NCBI Taxonomy" id="2826512"/>
    <lineage>
        <taxon>Viruses</taxon>
        <taxon>Duplodnaviria</taxon>
        <taxon>Heunggongvirae</taxon>
        <taxon>Uroviricota</taxon>
        <taxon>Caudoviricetes</taxon>
    </lineage>
</organism>
<name>A0A8S5LZB9_9CAUD</name>
<reference evidence="2" key="1">
    <citation type="journal article" date="2021" name="Proc. Natl. Acad. Sci. U.S.A.">
        <title>A Catalog of Tens of Thousands of Viruses from Human Metagenomes Reveals Hidden Associations with Chronic Diseases.</title>
        <authorList>
            <person name="Tisza M.J."/>
            <person name="Buck C.B."/>
        </authorList>
    </citation>
    <scope>NUCLEOTIDE SEQUENCE</scope>
    <source>
        <strain evidence="2">CtvGX2</strain>
    </source>
</reference>
<accession>A0A8S5LZB9</accession>
<keyword evidence="1" id="KW-0472">Membrane</keyword>
<feature type="transmembrane region" description="Helical" evidence="1">
    <location>
        <begin position="69"/>
        <end position="88"/>
    </location>
</feature>
<keyword evidence="1" id="KW-1133">Transmembrane helix</keyword>
<dbReference type="EMBL" id="BK014776">
    <property type="protein sequence ID" value="DAD75195.1"/>
    <property type="molecule type" value="Genomic_DNA"/>
</dbReference>
<feature type="transmembrane region" description="Helical" evidence="1">
    <location>
        <begin position="44"/>
        <end position="63"/>
    </location>
</feature>
<proteinExistence type="predicted"/>
<feature type="transmembrane region" description="Helical" evidence="1">
    <location>
        <begin position="15"/>
        <end position="32"/>
    </location>
</feature>